<dbReference type="Pfam" id="PF17389">
    <property type="entry name" value="Bac_rhamnosid6H"/>
    <property type="match status" value="1"/>
</dbReference>
<feature type="domain" description="Alpha-L-rhamnosidase six-hairpin glycosidase" evidence="7">
    <location>
        <begin position="445"/>
        <end position="780"/>
    </location>
</feature>
<protein>
    <recommendedName>
        <fullName evidence="2">alpha-L-rhamnosidase</fullName>
        <ecNumber evidence="2">3.2.1.40</ecNumber>
    </recommendedName>
</protein>
<feature type="domain" description="Alpha-L-rhamnosidase C-terminal" evidence="8">
    <location>
        <begin position="788"/>
        <end position="855"/>
    </location>
</feature>
<dbReference type="SUPFAM" id="SSF48208">
    <property type="entry name" value="Six-hairpin glycosidases"/>
    <property type="match status" value="1"/>
</dbReference>
<dbReference type="Pfam" id="PF17390">
    <property type="entry name" value="Bac_rhamnosid_C"/>
    <property type="match status" value="1"/>
</dbReference>
<dbReference type="InterPro" id="IPR013783">
    <property type="entry name" value="Ig-like_fold"/>
</dbReference>
<dbReference type="InterPro" id="IPR013737">
    <property type="entry name" value="Bac_rhamnosid_N"/>
</dbReference>
<keyword evidence="3" id="KW-0378">Hydrolase</keyword>
<gene>
    <name evidence="9" type="ORF">Pma05_69660</name>
</gene>
<evidence type="ECO:0000256" key="2">
    <source>
        <dbReference type="ARBA" id="ARBA00012652"/>
    </source>
</evidence>
<dbReference type="Pfam" id="PF05592">
    <property type="entry name" value="Bac_rhamnosid"/>
    <property type="match status" value="1"/>
</dbReference>
<evidence type="ECO:0000313" key="10">
    <source>
        <dbReference type="Proteomes" id="UP000621500"/>
    </source>
</evidence>
<dbReference type="Pfam" id="PF25788">
    <property type="entry name" value="Ig_Rha78A_N"/>
    <property type="match status" value="1"/>
</dbReference>
<organism evidence="9 10">
    <name type="scientific">Plantactinospora mayteni</name>
    <dbReference type="NCBI Taxonomy" id="566021"/>
    <lineage>
        <taxon>Bacteria</taxon>
        <taxon>Bacillati</taxon>
        <taxon>Actinomycetota</taxon>
        <taxon>Actinomycetes</taxon>
        <taxon>Micromonosporales</taxon>
        <taxon>Micromonosporaceae</taxon>
        <taxon>Plantactinospora</taxon>
    </lineage>
</organism>
<dbReference type="PANTHER" id="PTHR33307:SF6">
    <property type="entry name" value="ALPHA-RHAMNOSIDASE (EUROFUNG)-RELATED"/>
    <property type="match status" value="1"/>
</dbReference>
<evidence type="ECO:0000256" key="1">
    <source>
        <dbReference type="ARBA" id="ARBA00001445"/>
    </source>
</evidence>
<dbReference type="Gene3D" id="2.60.40.10">
    <property type="entry name" value="Immunoglobulins"/>
    <property type="match status" value="1"/>
</dbReference>
<dbReference type="InterPro" id="IPR035398">
    <property type="entry name" value="Bac_rhamnosid_C"/>
</dbReference>
<dbReference type="Pfam" id="PF08531">
    <property type="entry name" value="Bac_rhamnosid_N"/>
    <property type="match status" value="1"/>
</dbReference>
<feature type="domain" description="Alpha-L-rhamnosidase concanavalin-like" evidence="5">
    <location>
        <begin position="339"/>
        <end position="439"/>
    </location>
</feature>
<dbReference type="InterPro" id="IPR008902">
    <property type="entry name" value="Rhamnosid_concanavalin"/>
</dbReference>
<evidence type="ECO:0000259" key="7">
    <source>
        <dbReference type="Pfam" id="PF17389"/>
    </source>
</evidence>
<accession>A0ABQ4F0F9</accession>
<dbReference type="Gene3D" id="1.50.10.10">
    <property type="match status" value="1"/>
</dbReference>
<evidence type="ECO:0000259" key="6">
    <source>
        <dbReference type="Pfam" id="PF08531"/>
    </source>
</evidence>
<evidence type="ECO:0000259" key="8">
    <source>
        <dbReference type="Pfam" id="PF17390"/>
    </source>
</evidence>
<dbReference type="EMBL" id="BONX01000053">
    <property type="protein sequence ID" value="GIH00394.1"/>
    <property type="molecule type" value="Genomic_DNA"/>
</dbReference>
<comment type="caution">
    <text evidence="9">The sequence shown here is derived from an EMBL/GenBank/DDBJ whole genome shotgun (WGS) entry which is preliminary data.</text>
</comment>
<feature type="domain" description="Bacterial alpha-L-rhamnosidase N-terminal" evidence="6">
    <location>
        <begin position="162"/>
        <end position="329"/>
    </location>
</feature>
<feature type="region of interest" description="Disordered" evidence="4">
    <location>
        <begin position="1"/>
        <end position="22"/>
    </location>
</feature>
<dbReference type="InterPro" id="IPR008928">
    <property type="entry name" value="6-hairpin_glycosidase_sf"/>
</dbReference>
<dbReference type="EC" id="3.2.1.40" evidence="2"/>
<name>A0ABQ4F0F9_9ACTN</name>
<reference evidence="9 10" key="1">
    <citation type="submission" date="2021-01" db="EMBL/GenBank/DDBJ databases">
        <title>Whole genome shotgun sequence of Plantactinospora mayteni NBRC 109088.</title>
        <authorList>
            <person name="Komaki H."/>
            <person name="Tamura T."/>
        </authorList>
    </citation>
    <scope>NUCLEOTIDE SEQUENCE [LARGE SCALE GENOMIC DNA]</scope>
    <source>
        <strain evidence="9 10">NBRC 109088</strain>
    </source>
</reference>
<comment type="catalytic activity">
    <reaction evidence="1">
        <text>Hydrolysis of terminal non-reducing alpha-L-rhamnose residues in alpha-L-rhamnosides.</text>
        <dbReference type="EC" id="3.2.1.40"/>
    </reaction>
</comment>
<dbReference type="RefSeq" id="WP_203861713.1">
    <property type="nucleotide sequence ID" value="NZ_BAAAZQ010000023.1"/>
</dbReference>
<evidence type="ECO:0000256" key="3">
    <source>
        <dbReference type="ARBA" id="ARBA00022801"/>
    </source>
</evidence>
<keyword evidence="10" id="KW-1185">Reference proteome</keyword>
<dbReference type="PANTHER" id="PTHR33307">
    <property type="entry name" value="ALPHA-RHAMNOSIDASE (EUROFUNG)"/>
    <property type="match status" value="1"/>
</dbReference>
<evidence type="ECO:0000256" key="4">
    <source>
        <dbReference type="SAM" id="MobiDB-lite"/>
    </source>
</evidence>
<proteinExistence type="predicted"/>
<dbReference type="Proteomes" id="UP000621500">
    <property type="component" value="Unassembled WGS sequence"/>
</dbReference>
<evidence type="ECO:0000259" key="5">
    <source>
        <dbReference type="Pfam" id="PF05592"/>
    </source>
</evidence>
<dbReference type="InterPro" id="IPR016007">
    <property type="entry name" value="Alpha_rhamnosid"/>
</dbReference>
<evidence type="ECO:0000313" key="9">
    <source>
        <dbReference type="EMBL" id="GIH00394.1"/>
    </source>
</evidence>
<dbReference type="Gene3D" id="2.60.120.260">
    <property type="entry name" value="Galactose-binding domain-like"/>
    <property type="match status" value="2"/>
</dbReference>
<dbReference type="InterPro" id="IPR035396">
    <property type="entry name" value="Bac_rhamnosid6H"/>
</dbReference>
<dbReference type="Gene3D" id="2.60.420.10">
    <property type="entry name" value="Maltose phosphorylase, domain 3"/>
    <property type="match status" value="1"/>
</dbReference>
<dbReference type="PIRSF" id="PIRSF010631">
    <property type="entry name" value="A-rhamnsds"/>
    <property type="match status" value="1"/>
</dbReference>
<sequence length="898" mass="98873">MTPYGLTTEQRHEPLGVDPPRPRLSWKLESARHGAAQSAYRITAAERATDLDDPDRLVWDSGRRESVDSIGVPWDGPVLRSAARYHWRVEVWDETGAPAGCAQTWFETGLLHPDDWTAVWVGRDPLALPHADPPGDDVQTESSLVAPPLYLRHEFHLTRPPVRARLYATARGVYEPRLNGTRVGDLELAPGWTEYHHRQQYQSYDVTDQLREGVNVLAAIVADGWWCGFVGFDARRPARHYGDQPAFLAQLVVDFADGSRQVVGTGAGWTERPGAIRVADLLMGEQVDARQHVPGWDTVGEPDGFVPAGVLDPAPGPLVAEPDEPIRVTGELPAVQVRRTGPGRFVVDFGQNLVGRVRLTLRDVTAGRRIVLRHAEVLDGGELYLDNLRRARATDVYVTADDPVQVFEPRFTFHGFRYLEVDNHPGELLGADVTARVLHNDTPFTGRFECSDPMVNQLQSNITWGQRGNFLAVPTDCPQRDERLGWLADAQIFAPTASRNADVSAFFARWLRDVVDGQDADGAFRDVAPVVSVTREAAPGWGDAGVIIPWHLWRTYGDRRTLERTFDAMLAWVHHVHRHNPDLRWRHRTGNSYGDWLQVDAYTPRDVLATAYFAHSAQLVAQAAEVLGRYDEATELRELHRGIRAAFIDSYLDEDGTVEGGTQTGYLLALAFGLVPERLVPAAVGHLAADIEKRDHRLSTGFVGVALLCPVLAEHGRADLAYALLHQDEYPSWGYSIRHGATTIWERWDGWTDHAGFQSPAMNSFNHYSLGSVGDWLFGRVAGIDQTASSVAYRELLLRPLPGGRLSWARAEQETVRGRVACGWSIEEGRITVTAAVPPGSTALLEIPTSDPESVRADGAPVAGRPGVLGVEPAAVGVTLRLASGRYTVSAAAPGAAT</sequence>
<dbReference type="InterPro" id="IPR012341">
    <property type="entry name" value="6hp_glycosidase-like_sf"/>
</dbReference>